<dbReference type="PANTHER" id="PTHR31131">
    <property type="entry name" value="CHROMOSOME 1, WHOLE GENOME SHOTGUN SEQUENCE"/>
    <property type="match status" value="1"/>
</dbReference>
<evidence type="ECO:0000313" key="4">
    <source>
        <dbReference type="Proteomes" id="UP000242770"/>
    </source>
</evidence>
<evidence type="ECO:0000313" key="3">
    <source>
        <dbReference type="EMBL" id="CDW99787.1"/>
    </source>
</evidence>
<dbReference type="InterPro" id="IPR045865">
    <property type="entry name" value="ACT-like_dom_sf"/>
</dbReference>
<organism evidence="3 4">
    <name type="scientific">Sporisorium scitamineum</name>
    <dbReference type="NCBI Taxonomy" id="49012"/>
    <lineage>
        <taxon>Eukaryota</taxon>
        <taxon>Fungi</taxon>
        <taxon>Dikarya</taxon>
        <taxon>Basidiomycota</taxon>
        <taxon>Ustilaginomycotina</taxon>
        <taxon>Ustilaginomycetes</taxon>
        <taxon>Ustilaginales</taxon>
        <taxon>Ustilaginaceae</taxon>
        <taxon>Sporisorium</taxon>
    </lineage>
</organism>
<dbReference type="Gene3D" id="3.30.2130.10">
    <property type="entry name" value="VC0802-like"/>
    <property type="match status" value="1"/>
</dbReference>
<accession>A0A0F7S9W2</accession>
<name>A0A0F7S9W2_9BASI</name>
<feature type="compositionally biased region" description="Basic and acidic residues" evidence="1">
    <location>
        <begin position="1"/>
        <end position="12"/>
    </location>
</feature>
<dbReference type="GO" id="GO:0046394">
    <property type="term" value="P:carboxylic acid biosynthetic process"/>
    <property type="evidence" value="ECO:0007669"/>
    <property type="project" value="UniProtKB-ARBA"/>
</dbReference>
<dbReference type="GO" id="GO:0006520">
    <property type="term" value="P:amino acid metabolic process"/>
    <property type="evidence" value="ECO:0007669"/>
    <property type="project" value="UniProtKB-ARBA"/>
</dbReference>
<feature type="domain" description="CASTOR ACT" evidence="2">
    <location>
        <begin position="53"/>
        <end position="113"/>
    </location>
</feature>
<dbReference type="AlphaFoldDB" id="A0A0F7S9W2"/>
<gene>
    <name evidence="3" type="primary">SSCI84880.1</name>
</gene>
<reference evidence="4" key="1">
    <citation type="submission" date="2014-06" db="EMBL/GenBank/DDBJ databases">
        <authorList>
            <person name="Berkman P.J."/>
        </authorList>
    </citation>
    <scope>NUCLEOTIDE SEQUENCE [LARGE SCALE GENOMIC DNA]</scope>
</reference>
<evidence type="ECO:0000256" key="1">
    <source>
        <dbReference type="SAM" id="MobiDB-lite"/>
    </source>
</evidence>
<sequence>MGGQDINDKDAAQEWQSRKSSYPNLDERSWSHLKAELKPADGKGEKDGYGIDGPWRAFRVRGPMQFHLVGVLLEFSRCLAQRSISIFTVSTWDTDYICVKESDFGNACKALTEDGWNVVDQGE</sequence>
<dbReference type="InterPro" id="IPR051719">
    <property type="entry name" value="CASTOR_mTORC1"/>
</dbReference>
<feature type="region of interest" description="Disordered" evidence="1">
    <location>
        <begin position="1"/>
        <end position="27"/>
    </location>
</feature>
<dbReference type="InterPro" id="IPR027795">
    <property type="entry name" value="CASTOR_ACT_dom"/>
</dbReference>
<proteinExistence type="predicted"/>
<feature type="compositionally biased region" description="Polar residues" evidence="1">
    <location>
        <begin position="14"/>
        <end position="23"/>
    </location>
</feature>
<keyword evidence="4" id="KW-1185">Reference proteome</keyword>
<evidence type="ECO:0000259" key="2">
    <source>
        <dbReference type="Pfam" id="PF13840"/>
    </source>
</evidence>
<dbReference type="SUPFAM" id="SSF55021">
    <property type="entry name" value="ACT-like"/>
    <property type="match status" value="1"/>
</dbReference>
<dbReference type="Proteomes" id="UP000242770">
    <property type="component" value="Unassembled WGS sequence"/>
</dbReference>
<dbReference type="Pfam" id="PF13840">
    <property type="entry name" value="ACT_7"/>
    <property type="match status" value="1"/>
</dbReference>
<protein>
    <recommendedName>
        <fullName evidence="2">CASTOR ACT domain-containing protein</fullName>
    </recommendedName>
</protein>
<dbReference type="PANTHER" id="PTHR31131:SF6">
    <property type="entry name" value="CASTOR ACT DOMAIN-CONTAINING PROTEIN"/>
    <property type="match status" value="1"/>
</dbReference>
<dbReference type="EMBL" id="CCFA01005166">
    <property type="protein sequence ID" value="CDW99787.1"/>
    <property type="molecule type" value="Genomic_DNA"/>
</dbReference>